<evidence type="ECO:0000256" key="5">
    <source>
        <dbReference type="ARBA" id="ARBA00023004"/>
    </source>
</evidence>
<comment type="similarity">
    <text evidence="6">Belongs to the cytochrome b5 family. MAPR subfamily.</text>
</comment>
<feature type="domain" description="Cytochrome b5 heme-binding" evidence="9">
    <location>
        <begin position="72"/>
        <end position="177"/>
    </location>
</feature>
<dbReference type="Gene3D" id="3.10.120.10">
    <property type="entry name" value="Cytochrome b5-like heme/steroid binding domain"/>
    <property type="match status" value="2"/>
</dbReference>
<gene>
    <name evidence="10" type="ORF">ACHAWU_001680</name>
</gene>
<dbReference type="SUPFAM" id="SSF55856">
    <property type="entry name" value="Cytochrome b5-like heme/steroid binding domain"/>
    <property type="match status" value="2"/>
</dbReference>
<keyword evidence="3" id="KW-0479">Metal-binding</keyword>
<dbReference type="GO" id="GO:0005783">
    <property type="term" value="C:endoplasmic reticulum"/>
    <property type="evidence" value="ECO:0007669"/>
    <property type="project" value="UniProtKB-SubCell"/>
</dbReference>
<evidence type="ECO:0000313" key="10">
    <source>
        <dbReference type="EMBL" id="KAL3762735.1"/>
    </source>
</evidence>
<protein>
    <recommendedName>
        <fullName evidence="9">Cytochrome b5 heme-binding domain-containing protein</fullName>
    </recommendedName>
</protein>
<dbReference type="Pfam" id="PF00173">
    <property type="entry name" value="Cyt-b5"/>
    <property type="match status" value="2"/>
</dbReference>
<dbReference type="InterPro" id="IPR001199">
    <property type="entry name" value="Cyt_B5-like_heme/steroid-bd"/>
</dbReference>
<dbReference type="Proteomes" id="UP001530293">
    <property type="component" value="Unassembled WGS sequence"/>
</dbReference>
<keyword evidence="8" id="KW-0472">Membrane</keyword>
<dbReference type="PANTHER" id="PTHR10281:SF72">
    <property type="entry name" value="NEUDESIN"/>
    <property type="match status" value="1"/>
</dbReference>
<keyword evidence="4" id="KW-0256">Endoplasmic reticulum</keyword>
<evidence type="ECO:0000259" key="9">
    <source>
        <dbReference type="SMART" id="SM01117"/>
    </source>
</evidence>
<evidence type="ECO:0000313" key="11">
    <source>
        <dbReference type="Proteomes" id="UP001530293"/>
    </source>
</evidence>
<evidence type="ECO:0000256" key="7">
    <source>
        <dbReference type="SAM" id="MobiDB-lite"/>
    </source>
</evidence>
<sequence>MTLSHAAKELGKWCDAKTGIEGSSGYILLLVFTILGYIYINDGFQMNGSTKRAANNDKDDEEEDTPDPPRNFTMKQLRYFDGKVNETTNESKPVYLSVAGTVFDVSKGREFYGPGGPYEMFAGRECGAALATMSFDESLLDNMSAIDTLGRGDKAELENWLEKFEHYRCYPIKGRLVPDDKLPSPDRTITLEELAKYDGNNDGTPAGEHSGYATHPIYLGARDKVFDVSFGGVEMYGKGGPYNRFAGKDASRALALMSFDPKDIENTDISDLDEKKVKVLMDWVKTFEEKKGYPVVGKLQKSS</sequence>
<dbReference type="SMART" id="SM01117">
    <property type="entry name" value="Cyt-b5"/>
    <property type="match status" value="2"/>
</dbReference>
<feature type="domain" description="Cytochrome b5 heme-binding" evidence="9">
    <location>
        <begin position="189"/>
        <end position="300"/>
    </location>
</feature>
<keyword evidence="5" id="KW-0408">Iron</keyword>
<keyword evidence="8" id="KW-1133">Transmembrane helix</keyword>
<keyword evidence="2" id="KW-0349">Heme</keyword>
<accession>A0ABD3MQG5</accession>
<feature type="region of interest" description="Disordered" evidence="7">
    <location>
        <begin position="50"/>
        <end position="72"/>
    </location>
</feature>
<evidence type="ECO:0000256" key="1">
    <source>
        <dbReference type="ARBA" id="ARBA00004240"/>
    </source>
</evidence>
<evidence type="ECO:0000256" key="2">
    <source>
        <dbReference type="ARBA" id="ARBA00022617"/>
    </source>
</evidence>
<feature type="transmembrane region" description="Helical" evidence="8">
    <location>
        <begin position="23"/>
        <end position="40"/>
    </location>
</feature>
<dbReference type="EMBL" id="JALLBG020000131">
    <property type="protein sequence ID" value="KAL3762735.1"/>
    <property type="molecule type" value="Genomic_DNA"/>
</dbReference>
<comment type="subcellular location">
    <subcellularLocation>
        <location evidence="1">Endoplasmic reticulum</location>
    </subcellularLocation>
</comment>
<comment type="caution">
    <text evidence="10">The sequence shown here is derived from an EMBL/GenBank/DDBJ whole genome shotgun (WGS) entry which is preliminary data.</text>
</comment>
<organism evidence="10 11">
    <name type="scientific">Discostella pseudostelligera</name>
    <dbReference type="NCBI Taxonomy" id="259834"/>
    <lineage>
        <taxon>Eukaryota</taxon>
        <taxon>Sar</taxon>
        <taxon>Stramenopiles</taxon>
        <taxon>Ochrophyta</taxon>
        <taxon>Bacillariophyta</taxon>
        <taxon>Coscinodiscophyceae</taxon>
        <taxon>Thalassiosirophycidae</taxon>
        <taxon>Stephanodiscales</taxon>
        <taxon>Stephanodiscaceae</taxon>
        <taxon>Discostella</taxon>
    </lineage>
</organism>
<evidence type="ECO:0000256" key="8">
    <source>
        <dbReference type="SAM" id="Phobius"/>
    </source>
</evidence>
<dbReference type="InterPro" id="IPR050577">
    <property type="entry name" value="MAPR/NEUFC/NENF-like"/>
</dbReference>
<proteinExistence type="inferred from homology"/>
<keyword evidence="8" id="KW-0812">Transmembrane</keyword>
<dbReference type="AlphaFoldDB" id="A0ABD3MQG5"/>
<name>A0ABD3MQG5_9STRA</name>
<evidence type="ECO:0000256" key="4">
    <source>
        <dbReference type="ARBA" id="ARBA00022824"/>
    </source>
</evidence>
<dbReference type="GO" id="GO:0046872">
    <property type="term" value="F:metal ion binding"/>
    <property type="evidence" value="ECO:0007669"/>
    <property type="project" value="UniProtKB-KW"/>
</dbReference>
<evidence type="ECO:0000256" key="3">
    <source>
        <dbReference type="ARBA" id="ARBA00022723"/>
    </source>
</evidence>
<evidence type="ECO:0000256" key="6">
    <source>
        <dbReference type="ARBA" id="ARBA00038357"/>
    </source>
</evidence>
<dbReference type="PANTHER" id="PTHR10281">
    <property type="entry name" value="MEMBRANE-ASSOCIATED PROGESTERONE RECEPTOR COMPONENT-RELATED"/>
    <property type="match status" value="1"/>
</dbReference>
<reference evidence="10 11" key="1">
    <citation type="submission" date="2024-10" db="EMBL/GenBank/DDBJ databases">
        <title>Updated reference genomes for cyclostephanoid diatoms.</title>
        <authorList>
            <person name="Roberts W.R."/>
            <person name="Alverson A.J."/>
        </authorList>
    </citation>
    <scope>NUCLEOTIDE SEQUENCE [LARGE SCALE GENOMIC DNA]</scope>
    <source>
        <strain evidence="10 11">AJA232-27</strain>
    </source>
</reference>
<keyword evidence="11" id="KW-1185">Reference proteome</keyword>
<dbReference type="InterPro" id="IPR036400">
    <property type="entry name" value="Cyt_B5-like_heme/steroid_sf"/>
</dbReference>